<evidence type="ECO:0000313" key="11">
    <source>
        <dbReference type="Ensembl" id="ENSOTSP00005136771.1"/>
    </source>
</evidence>
<dbReference type="SMART" id="SM00409">
    <property type="entry name" value="IG"/>
    <property type="match status" value="3"/>
</dbReference>
<evidence type="ECO:0000259" key="9">
    <source>
        <dbReference type="PROSITE" id="PS50835"/>
    </source>
</evidence>
<feature type="domain" description="Fibronectin type-III" evidence="10">
    <location>
        <begin position="270"/>
        <end position="370"/>
    </location>
</feature>
<dbReference type="SMART" id="SM00060">
    <property type="entry name" value="FN3"/>
    <property type="match status" value="1"/>
</dbReference>
<comment type="similarity">
    <text evidence="1">Belongs to the protein kinase superfamily. CAMK Ser/Thr protein kinase family.</text>
</comment>
<evidence type="ECO:0000256" key="7">
    <source>
        <dbReference type="SAM" id="MobiDB-lite"/>
    </source>
</evidence>
<feature type="compositionally biased region" description="Polar residues" evidence="7">
    <location>
        <begin position="47"/>
        <end position="59"/>
    </location>
</feature>
<dbReference type="PROSITE" id="PS50835">
    <property type="entry name" value="IG_LIKE"/>
    <property type="match status" value="3"/>
</dbReference>
<sequence length="825" mass="90167">MSSDSSSKKRYVSTLRMYIGPTNTSPGQGKNILAASITSATATRTGIDTASSTGDSCHTPTPLRSLDPPLFTEPLEDCSADEGSDITLRGVITGNQPISVSWLHNGEAVFFGKPLFDGSEARLVVRECLPEDAGAYTCVAENRAGKTSSSAAVCVRVSTEVTPKKRASSGTVSLQFKDPPSYIEARLGETARLTCVFCGSPPVVSCWIRNKEPVVDGSELWVESSDQSTTLVIAEPGPEHSGRYTVVVRDRKSSAHHTLTLSVIERPQSPASSPVVSLLSVSPLCLVLSWSGPCYDGGSAVLGYVVEVKKKGPTESGDWSELTAHCKSTSYKVRSGLEPQGEYCFRVRAYNVVGVSEPSEESQLIKMEQIAEPQEEESPRTYEDVTIDSIHKVTDHYNILEKLGVGKFGQVFKLTHKQTGRVCAGKFYKGRRIKEREAARKEMELMNFLHHPKLVQCLGAYDLKPEMVMVMEFIAGGELFERIVDDSFVHTEPASVHYMQQIVEGIGYMHQQNIIHLDLKPENIVCVDHTGTRIKIIDFGLASKLDPSTPLKVMHGTPEFVAPEVIGYEPVSLATDMWSIGVICYILLSGESPFQGNSEAETLALVTGAQWEFDEESFEEITDQAKDFISSLLNKEPRCRISCEEALVHSWIAEPISADPSTTKCLSKDKMKRYLAKQKWKKTGKALLALKRMALLSKADGPGSPTTPAEDSPLSPEAEQALQSLEVKLQGGPQFSLTLTDQTASQGSTARLSCNLTGYPDPEVVWLRGEEPLEESSRVQIEYEEDGLCTLVLAKVGPEDSDVYTCRATNDQGKALCSAKLIVKE</sequence>
<evidence type="ECO:0000256" key="5">
    <source>
        <dbReference type="ARBA" id="ARBA00023319"/>
    </source>
</evidence>
<evidence type="ECO:0000259" key="10">
    <source>
        <dbReference type="PROSITE" id="PS50853"/>
    </source>
</evidence>
<keyword evidence="12" id="KW-1185">Reference proteome</keyword>
<evidence type="ECO:0000313" key="12">
    <source>
        <dbReference type="Proteomes" id="UP000694402"/>
    </source>
</evidence>
<dbReference type="Pfam" id="PF00041">
    <property type="entry name" value="fn3"/>
    <property type="match status" value="1"/>
</dbReference>
<dbReference type="PROSITE" id="PS50853">
    <property type="entry name" value="FN3"/>
    <property type="match status" value="1"/>
</dbReference>
<keyword evidence="2" id="KW-0677">Repeat</keyword>
<dbReference type="SMART" id="SM00408">
    <property type="entry name" value="IGc2"/>
    <property type="match status" value="3"/>
</dbReference>
<accession>A0AAZ3R6B3</accession>
<gene>
    <name evidence="11" type="primary">LOC112258667</name>
</gene>
<dbReference type="PROSITE" id="PS00108">
    <property type="entry name" value="PROTEIN_KINASE_ST"/>
    <property type="match status" value="1"/>
</dbReference>
<dbReference type="FunFam" id="1.10.510.10:FF:000321">
    <property type="entry name" value="Bent, isoform C"/>
    <property type="match status" value="1"/>
</dbReference>
<dbReference type="InterPro" id="IPR017441">
    <property type="entry name" value="Protein_kinase_ATP_BS"/>
</dbReference>
<dbReference type="Pfam" id="PF00069">
    <property type="entry name" value="Pkinase"/>
    <property type="match status" value="1"/>
</dbReference>
<evidence type="ECO:0000256" key="2">
    <source>
        <dbReference type="ARBA" id="ARBA00022737"/>
    </source>
</evidence>
<reference evidence="11" key="3">
    <citation type="submission" date="2025-09" db="UniProtKB">
        <authorList>
            <consortium name="Ensembl"/>
        </authorList>
    </citation>
    <scope>IDENTIFICATION</scope>
</reference>
<feature type="domain" description="Protein kinase" evidence="8">
    <location>
        <begin position="397"/>
        <end position="652"/>
    </location>
</feature>
<dbReference type="GO" id="GO:0055013">
    <property type="term" value="P:cardiac muscle cell development"/>
    <property type="evidence" value="ECO:0007669"/>
    <property type="project" value="UniProtKB-ARBA"/>
</dbReference>
<keyword evidence="4 6" id="KW-0067">ATP-binding</keyword>
<dbReference type="SUPFAM" id="SSF49265">
    <property type="entry name" value="Fibronectin type III"/>
    <property type="match status" value="1"/>
</dbReference>
<dbReference type="Gene3D" id="2.60.40.10">
    <property type="entry name" value="Immunoglobulins"/>
    <property type="match status" value="4"/>
</dbReference>
<dbReference type="PROSITE" id="PS00107">
    <property type="entry name" value="PROTEIN_KINASE_ATP"/>
    <property type="match status" value="1"/>
</dbReference>
<dbReference type="AlphaFoldDB" id="A0AAZ3R6B3"/>
<dbReference type="SUPFAM" id="SSF56112">
    <property type="entry name" value="Protein kinase-like (PK-like)"/>
    <property type="match status" value="1"/>
</dbReference>
<dbReference type="InterPro" id="IPR003961">
    <property type="entry name" value="FN3_dom"/>
</dbReference>
<dbReference type="InterPro" id="IPR013098">
    <property type="entry name" value="Ig_I-set"/>
</dbReference>
<feature type="domain" description="Ig-like" evidence="9">
    <location>
        <begin position="68"/>
        <end position="154"/>
    </location>
</feature>
<evidence type="ECO:0000256" key="1">
    <source>
        <dbReference type="ARBA" id="ARBA00006692"/>
    </source>
</evidence>
<dbReference type="FunFam" id="2.60.40.10:FF:002704">
    <property type="entry name" value="Myosin, light chain kinase 5"/>
    <property type="match status" value="1"/>
</dbReference>
<keyword evidence="3 6" id="KW-0547">Nucleotide-binding</keyword>
<dbReference type="Gene3D" id="1.10.510.10">
    <property type="entry name" value="Transferase(Phosphotransferase) domain 1"/>
    <property type="match status" value="1"/>
</dbReference>
<dbReference type="SUPFAM" id="SSF48726">
    <property type="entry name" value="Immunoglobulin"/>
    <property type="match status" value="3"/>
</dbReference>
<dbReference type="CDD" id="cd14103">
    <property type="entry name" value="STKc_MLCK"/>
    <property type="match status" value="1"/>
</dbReference>
<dbReference type="Ensembl" id="ENSOTST00005166464.1">
    <property type="protein sequence ID" value="ENSOTSP00005136771.1"/>
    <property type="gene ID" value="ENSOTSG00005031083.2"/>
</dbReference>
<dbReference type="GO" id="GO:0005524">
    <property type="term" value="F:ATP binding"/>
    <property type="evidence" value="ECO:0007669"/>
    <property type="project" value="UniProtKB-UniRule"/>
</dbReference>
<dbReference type="Gene3D" id="3.30.200.20">
    <property type="entry name" value="Phosphorylase Kinase, domain 1"/>
    <property type="match status" value="1"/>
</dbReference>
<dbReference type="PROSITE" id="PS50011">
    <property type="entry name" value="PROTEIN_KINASE_DOM"/>
    <property type="match status" value="1"/>
</dbReference>
<dbReference type="Proteomes" id="UP000694402">
    <property type="component" value="Unassembled WGS sequence"/>
</dbReference>
<evidence type="ECO:0000256" key="3">
    <source>
        <dbReference type="ARBA" id="ARBA00022741"/>
    </source>
</evidence>
<name>A0AAZ3R6B3_ONCTS</name>
<evidence type="ECO:0008006" key="13">
    <source>
        <dbReference type="Google" id="ProtNLM"/>
    </source>
</evidence>
<dbReference type="InterPro" id="IPR036179">
    <property type="entry name" value="Ig-like_dom_sf"/>
</dbReference>
<dbReference type="GO" id="GO:0004672">
    <property type="term" value="F:protein kinase activity"/>
    <property type="evidence" value="ECO:0007669"/>
    <property type="project" value="InterPro"/>
</dbReference>
<evidence type="ECO:0000256" key="4">
    <source>
        <dbReference type="ARBA" id="ARBA00022840"/>
    </source>
</evidence>
<dbReference type="FunFam" id="2.60.40.10:FF:000080">
    <property type="entry name" value="Myosin light chain kinase, smooth muscle"/>
    <property type="match status" value="1"/>
</dbReference>
<proteinExistence type="inferred from homology"/>
<evidence type="ECO:0000256" key="6">
    <source>
        <dbReference type="PROSITE-ProRule" id="PRU10141"/>
    </source>
</evidence>
<dbReference type="InterPro" id="IPR008271">
    <property type="entry name" value="Ser/Thr_kinase_AS"/>
</dbReference>
<dbReference type="PANTHER" id="PTHR47633">
    <property type="entry name" value="IMMUNOGLOBULIN"/>
    <property type="match status" value="1"/>
</dbReference>
<dbReference type="GO" id="GO:0003007">
    <property type="term" value="P:heart morphogenesis"/>
    <property type="evidence" value="ECO:0007669"/>
    <property type="project" value="UniProtKB-ARBA"/>
</dbReference>
<dbReference type="InterPro" id="IPR000719">
    <property type="entry name" value="Prot_kinase_dom"/>
</dbReference>
<dbReference type="Pfam" id="PF07679">
    <property type="entry name" value="I-set"/>
    <property type="match status" value="3"/>
</dbReference>
<dbReference type="InterPro" id="IPR003599">
    <property type="entry name" value="Ig_sub"/>
</dbReference>
<dbReference type="InterPro" id="IPR013783">
    <property type="entry name" value="Ig-like_fold"/>
</dbReference>
<dbReference type="FunFam" id="2.60.40.10:FF:000107">
    <property type="entry name" value="Myosin, light chain kinase a"/>
    <property type="match status" value="1"/>
</dbReference>
<organism evidence="11 12">
    <name type="scientific">Oncorhynchus tshawytscha</name>
    <name type="common">Chinook salmon</name>
    <name type="synonym">Salmo tshawytscha</name>
    <dbReference type="NCBI Taxonomy" id="74940"/>
    <lineage>
        <taxon>Eukaryota</taxon>
        <taxon>Metazoa</taxon>
        <taxon>Chordata</taxon>
        <taxon>Craniata</taxon>
        <taxon>Vertebrata</taxon>
        <taxon>Euteleostomi</taxon>
        <taxon>Actinopterygii</taxon>
        <taxon>Neopterygii</taxon>
        <taxon>Teleostei</taxon>
        <taxon>Protacanthopterygii</taxon>
        <taxon>Salmoniformes</taxon>
        <taxon>Salmonidae</taxon>
        <taxon>Salmoninae</taxon>
        <taxon>Oncorhynchus</taxon>
    </lineage>
</organism>
<reference evidence="11" key="2">
    <citation type="submission" date="2025-08" db="UniProtKB">
        <authorList>
            <consortium name="Ensembl"/>
        </authorList>
    </citation>
    <scope>IDENTIFICATION</scope>
</reference>
<keyword evidence="5" id="KW-0393">Immunoglobulin domain</keyword>
<feature type="region of interest" description="Disordered" evidence="7">
    <location>
        <begin position="698"/>
        <end position="718"/>
    </location>
</feature>
<feature type="binding site" evidence="6">
    <location>
        <position position="426"/>
    </location>
    <ligand>
        <name>ATP</name>
        <dbReference type="ChEBI" id="CHEBI:30616"/>
    </ligand>
</feature>
<dbReference type="SMART" id="SM00220">
    <property type="entry name" value="S_TKc"/>
    <property type="match status" value="1"/>
</dbReference>
<evidence type="ECO:0000259" key="8">
    <source>
        <dbReference type="PROSITE" id="PS50011"/>
    </source>
</evidence>
<dbReference type="CDD" id="cd00063">
    <property type="entry name" value="FN3"/>
    <property type="match status" value="1"/>
</dbReference>
<dbReference type="PANTHER" id="PTHR47633:SF9">
    <property type="entry name" value="NON-SPECIFIC SERINE_THREONINE PROTEIN KINASE"/>
    <property type="match status" value="1"/>
</dbReference>
<feature type="domain" description="Ig-like" evidence="9">
    <location>
        <begin position="733"/>
        <end position="822"/>
    </location>
</feature>
<reference evidence="12" key="1">
    <citation type="journal article" date="2018" name="PLoS ONE">
        <title>Chinook salmon (Oncorhynchus tshawytscha) genome and transcriptome.</title>
        <authorList>
            <person name="Christensen K.A."/>
            <person name="Leong J.S."/>
            <person name="Sakhrani D."/>
            <person name="Biagi C.A."/>
            <person name="Minkley D.R."/>
            <person name="Withler R.E."/>
            <person name="Rondeau E.B."/>
            <person name="Koop B.F."/>
            <person name="Devlin R.H."/>
        </authorList>
    </citation>
    <scope>NUCLEOTIDE SEQUENCE [LARGE SCALE GENOMIC DNA]</scope>
</reference>
<dbReference type="GeneTree" id="ENSGT00940000163949"/>
<protein>
    <recommendedName>
        <fullName evidence="13">Myosin light chain kinase, smooth muscle-like</fullName>
    </recommendedName>
</protein>
<dbReference type="InterPro" id="IPR011009">
    <property type="entry name" value="Kinase-like_dom_sf"/>
</dbReference>
<dbReference type="InterPro" id="IPR036116">
    <property type="entry name" value="FN3_sf"/>
</dbReference>
<feature type="region of interest" description="Disordered" evidence="7">
    <location>
        <begin position="47"/>
        <end position="69"/>
    </location>
</feature>
<feature type="domain" description="Ig-like" evidence="9">
    <location>
        <begin position="163"/>
        <end position="262"/>
    </location>
</feature>
<dbReference type="InterPro" id="IPR003598">
    <property type="entry name" value="Ig_sub2"/>
</dbReference>
<dbReference type="InterPro" id="IPR007110">
    <property type="entry name" value="Ig-like_dom"/>
</dbReference>